<keyword evidence="1" id="KW-1133">Transmembrane helix</keyword>
<keyword evidence="1" id="KW-0472">Membrane</keyword>
<dbReference type="RefSeq" id="WP_188775449.1">
    <property type="nucleotide sequence ID" value="NZ_BMMB01000004.1"/>
</dbReference>
<comment type="caution">
    <text evidence="2">The sequence shown here is derived from an EMBL/GenBank/DDBJ whole genome shotgun (WGS) entry which is preliminary data.</text>
</comment>
<feature type="transmembrane region" description="Helical" evidence="1">
    <location>
        <begin position="153"/>
        <end position="186"/>
    </location>
</feature>
<feature type="transmembrane region" description="Helical" evidence="1">
    <location>
        <begin position="206"/>
        <end position="227"/>
    </location>
</feature>
<organism evidence="2 3">
    <name type="scientific">Paenibacillus hunanensis</name>
    <dbReference type="NCBI Taxonomy" id="539262"/>
    <lineage>
        <taxon>Bacteria</taxon>
        <taxon>Bacillati</taxon>
        <taxon>Bacillota</taxon>
        <taxon>Bacilli</taxon>
        <taxon>Bacillales</taxon>
        <taxon>Paenibacillaceae</taxon>
        <taxon>Paenibacillus</taxon>
    </lineage>
</organism>
<gene>
    <name evidence="2" type="ORF">JOC58_000980</name>
</gene>
<proteinExistence type="predicted"/>
<feature type="transmembrane region" description="Helical" evidence="1">
    <location>
        <begin position="288"/>
        <end position="306"/>
    </location>
</feature>
<feature type="transmembrane region" description="Helical" evidence="1">
    <location>
        <begin position="113"/>
        <end position="132"/>
    </location>
</feature>
<keyword evidence="1" id="KW-0812">Transmembrane</keyword>
<protein>
    <submittedName>
        <fullName evidence="2">ABC-type transport system involved in multi-copper enzyme maturation permease subunit</fullName>
    </submittedName>
</protein>
<feature type="transmembrane region" description="Helical" evidence="1">
    <location>
        <begin position="20"/>
        <end position="43"/>
    </location>
</feature>
<dbReference type="Proteomes" id="UP001185028">
    <property type="component" value="Unassembled WGS sequence"/>
</dbReference>
<reference evidence="2 3" key="1">
    <citation type="submission" date="2023-07" db="EMBL/GenBank/DDBJ databases">
        <title>Genomic Encyclopedia of Type Strains, Phase IV (KMG-IV): sequencing the most valuable type-strain genomes for metagenomic binning, comparative biology and taxonomic classification.</title>
        <authorList>
            <person name="Goeker M."/>
        </authorList>
    </citation>
    <scope>NUCLEOTIDE SEQUENCE [LARGE SCALE GENOMIC DNA]</scope>
    <source>
        <strain evidence="2 3">DSM 22170</strain>
    </source>
</reference>
<evidence type="ECO:0000313" key="3">
    <source>
        <dbReference type="Proteomes" id="UP001185028"/>
    </source>
</evidence>
<keyword evidence="3" id="KW-1185">Reference proteome</keyword>
<dbReference type="EMBL" id="JAVDQH010000003">
    <property type="protein sequence ID" value="MDR6243095.1"/>
    <property type="molecule type" value="Genomic_DNA"/>
</dbReference>
<sequence length="314" mass="35592">MKSTVTIWDSLKKEFLYQRYSHVLWITLVSAVFLSLVNIYGLISKAINAYNNYLKSYTFYKEQGVDVEALLKLPGSAPGSSLVDNSVRYYYDQLSSTIYILDGVHLITPTLEWLLFAFCPIIFGLYGLYVATYDYKYKTLKLKMLHATPKHILTVKFIVSLICIIVVMVITLIISCLAGLVASIYLSKKVPVYSFPIVDTFSIGSLPLQLLYALFLCIIFTAIGFLLGIIFKTTLFPAILIFVYNFFVPLLGKYDFKNLIASVAHSIFSFKGKFELIVPVPIPVTQSLFILLLFCLLLIAGSFLLFKRQSKYTH</sequence>
<evidence type="ECO:0000313" key="2">
    <source>
        <dbReference type="EMBL" id="MDR6243095.1"/>
    </source>
</evidence>
<feature type="transmembrane region" description="Helical" evidence="1">
    <location>
        <begin position="234"/>
        <end position="252"/>
    </location>
</feature>
<name>A0ABU1IVQ4_9BACL</name>
<evidence type="ECO:0000256" key="1">
    <source>
        <dbReference type="SAM" id="Phobius"/>
    </source>
</evidence>
<accession>A0ABU1IVQ4</accession>